<keyword evidence="2" id="KW-0732">Signal</keyword>
<dbReference type="PROSITE" id="PS51677">
    <property type="entry name" value="NODB"/>
    <property type="match status" value="1"/>
</dbReference>
<evidence type="ECO:0000259" key="3">
    <source>
        <dbReference type="PROSITE" id="PS51677"/>
    </source>
</evidence>
<dbReference type="CDD" id="cd10970">
    <property type="entry name" value="CE4_DAC_u1_6s"/>
    <property type="match status" value="1"/>
</dbReference>
<dbReference type="InterPro" id="IPR002509">
    <property type="entry name" value="NODB_dom"/>
</dbReference>
<evidence type="ECO:0000313" key="4">
    <source>
        <dbReference type="EMBL" id="OGF27526.1"/>
    </source>
</evidence>
<comment type="subcellular location">
    <subcellularLocation>
        <location evidence="1">Secreted</location>
    </subcellularLocation>
</comment>
<gene>
    <name evidence="4" type="ORF">A2227_01605</name>
</gene>
<dbReference type="PANTHER" id="PTHR34216">
    <property type="match status" value="1"/>
</dbReference>
<protein>
    <recommendedName>
        <fullName evidence="3">NodB homology domain-containing protein</fullName>
    </recommendedName>
</protein>
<dbReference type="EMBL" id="MFGB01000007">
    <property type="protein sequence ID" value="OGF27526.1"/>
    <property type="molecule type" value="Genomic_DNA"/>
</dbReference>
<reference evidence="4 5" key="1">
    <citation type="journal article" date="2016" name="Nat. Commun.">
        <title>Thousands of microbial genomes shed light on interconnected biogeochemical processes in an aquifer system.</title>
        <authorList>
            <person name="Anantharaman K."/>
            <person name="Brown C.T."/>
            <person name="Hug L.A."/>
            <person name="Sharon I."/>
            <person name="Castelle C.J."/>
            <person name="Probst A.J."/>
            <person name="Thomas B.C."/>
            <person name="Singh A."/>
            <person name="Wilkins M.J."/>
            <person name="Karaoz U."/>
            <person name="Brodie E.L."/>
            <person name="Williams K.H."/>
            <person name="Hubbard S.S."/>
            <person name="Banfield J.F."/>
        </authorList>
    </citation>
    <scope>NUCLEOTIDE SEQUENCE [LARGE SCALE GENOMIC DNA]</scope>
</reference>
<dbReference type="GO" id="GO:0005576">
    <property type="term" value="C:extracellular region"/>
    <property type="evidence" value="ECO:0007669"/>
    <property type="project" value="UniProtKB-SubCell"/>
</dbReference>
<feature type="domain" description="NodB homology" evidence="3">
    <location>
        <begin position="206"/>
        <end position="422"/>
    </location>
</feature>
<dbReference type="Proteomes" id="UP000178367">
    <property type="component" value="Unassembled WGS sequence"/>
</dbReference>
<sequence>MKEQIMRSAAVIAVLGLILTVIPEAKAAEQVNILVNSGFEEAGVPVEQGGWGDPASAWHLFGGGYTRGAYHAGQYGIDITNNDTVSLAGAYQRIDLGQTQVKPVFIGGFVKGDNIVNSAGGYFGASIYAEIHLDNGRIVYWNSLANYGTFDWHWIGFNTAALTIDGVNKLVNRPISHIYIVPLLAYASGTASFDDLAAYEFTPDHPALTIMFDDGASSVYTAAKPVMERHGFRGTLAIVSDAPGSGDADFMSWEEIKELSGSGWGVASHSRTHRDLTTLSQTDMLSEINNRDVFAGQDLTVTSFITPFGAYNSNIMNAAEKAGYASVRNYEQGDNPQGSFPGEIKIRGILDTTTTAELAGWINEAKANNSWIVITFHEIVPSGDDAYHTTPEIFADMMAEIAASGVSVITYDEGVATYGVTK</sequence>
<proteinExistence type="predicted"/>
<dbReference type="PANTHER" id="PTHR34216:SF3">
    <property type="entry name" value="POLY-BETA-1,6-N-ACETYL-D-GLUCOSAMINE N-DEACETYLASE"/>
    <property type="match status" value="1"/>
</dbReference>
<dbReference type="Gene3D" id="2.60.120.260">
    <property type="entry name" value="Galactose-binding domain-like"/>
    <property type="match status" value="1"/>
</dbReference>
<evidence type="ECO:0000256" key="2">
    <source>
        <dbReference type="ARBA" id="ARBA00022729"/>
    </source>
</evidence>
<evidence type="ECO:0000256" key="1">
    <source>
        <dbReference type="ARBA" id="ARBA00004613"/>
    </source>
</evidence>
<dbReference type="Pfam" id="PF01522">
    <property type="entry name" value="Polysacc_deac_1"/>
    <property type="match status" value="1"/>
</dbReference>
<dbReference type="AlphaFoldDB" id="A0A1F5SLW8"/>
<dbReference type="GO" id="GO:0005975">
    <property type="term" value="P:carbohydrate metabolic process"/>
    <property type="evidence" value="ECO:0007669"/>
    <property type="project" value="InterPro"/>
</dbReference>
<dbReference type="Gene3D" id="3.20.20.370">
    <property type="entry name" value="Glycoside hydrolase/deacetylase"/>
    <property type="match status" value="1"/>
</dbReference>
<dbReference type="GO" id="GO:0016810">
    <property type="term" value="F:hydrolase activity, acting on carbon-nitrogen (but not peptide) bonds"/>
    <property type="evidence" value="ECO:0007669"/>
    <property type="project" value="InterPro"/>
</dbReference>
<dbReference type="SUPFAM" id="SSF88713">
    <property type="entry name" value="Glycoside hydrolase/deacetylase"/>
    <property type="match status" value="1"/>
</dbReference>
<comment type="caution">
    <text evidence="4">The sequence shown here is derived from an EMBL/GenBank/DDBJ whole genome shotgun (WGS) entry which is preliminary data.</text>
</comment>
<dbReference type="InterPro" id="IPR011330">
    <property type="entry name" value="Glyco_hydro/deAcase_b/a-brl"/>
</dbReference>
<accession>A0A1F5SLW8</accession>
<name>A0A1F5SLW8_9BACT</name>
<evidence type="ECO:0000313" key="5">
    <source>
        <dbReference type="Proteomes" id="UP000178367"/>
    </source>
</evidence>
<organism evidence="4 5">
    <name type="scientific">Candidatus Falkowbacteria bacterium RIFOXYA2_FULL_47_19</name>
    <dbReference type="NCBI Taxonomy" id="1797994"/>
    <lineage>
        <taxon>Bacteria</taxon>
        <taxon>Candidatus Falkowiibacteriota</taxon>
    </lineage>
</organism>
<dbReference type="InterPro" id="IPR051398">
    <property type="entry name" value="Polysacch_Deacetylase"/>
</dbReference>
<dbReference type="STRING" id="1797994.A2227_01605"/>